<dbReference type="Gene3D" id="3.40.430.10">
    <property type="entry name" value="Dihydrofolate Reductase, subunit A"/>
    <property type="match status" value="1"/>
</dbReference>
<dbReference type="AlphaFoldDB" id="A0AAC8QEM3"/>
<dbReference type="InterPro" id="IPR024072">
    <property type="entry name" value="DHFR-like_dom_sf"/>
</dbReference>
<accession>A0AAC8QEM3</accession>
<name>A0AAC8QEM3_9BACT</name>
<dbReference type="RefSeq" id="WP_047859433.1">
    <property type="nucleotide sequence ID" value="NZ_CP011509.1"/>
</dbReference>
<dbReference type="Pfam" id="PF01872">
    <property type="entry name" value="RibD_C"/>
    <property type="match status" value="1"/>
</dbReference>
<dbReference type="PANTHER" id="PTHR38011:SF2">
    <property type="entry name" value="BIFUNCTIONAL DEAMINASE-REDUCTASE DOMAIN PROTEIN"/>
    <property type="match status" value="1"/>
</dbReference>
<evidence type="ECO:0000313" key="4">
    <source>
        <dbReference type="Proteomes" id="UP000035579"/>
    </source>
</evidence>
<evidence type="ECO:0000313" key="2">
    <source>
        <dbReference type="EMBL" id="AKJ06044.1"/>
    </source>
</evidence>
<organism evidence="2 4">
    <name type="scientific">Archangium gephyra</name>
    <dbReference type="NCBI Taxonomy" id="48"/>
    <lineage>
        <taxon>Bacteria</taxon>
        <taxon>Pseudomonadati</taxon>
        <taxon>Myxococcota</taxon>
        <taxon>Myxococcia</taxon>
        <taxon>Myxococcales</taxon>
        <taxon>Cystobacterineae</taxon>
        <taxon>Archangiaceae</taxon>
        <taxon>Archangium</taxon>
    </lineage>
</organism>
<dbReference type="KEGG" id="age:AA314_07670"/>
<proteinExistence type="predicted"/>
<evidence type="ECO:0000313" key="3">
    <source>
        <dbReference type="EMBL" id="REG27204.1"/>
    </source>
</evidence>
<gene>
    <name evidence="2" type="ORF">AA314_07670</name>
    <name evidence="3" type="ORF">ATI61_110211</name>
</gene>
<dbReference type="GO" id="GO:0008703">
    <property type="term" value="F:5-amino-6-(5-phosphoribosylamino)uracil reductase activity"/>
    <property type="evidence" value="ECO:0007669"/>
    <property type="project" value="InterPro"/>
</dbReference>
<dbReference type="GO" id="GO:0009231">
    <property type="term" value="P:riboflavin biosynthetic process"/>
    <property type="evidence" value="ECO:0007669"/>
    <property type="project" value="InterPro"/>
</dbReference>
<dbReference type="SUPFAM" id="SSF53597">
    <property type="entry name" value="Dihydrofolate reductase-like"/>
    <property type="match status" value="1"/>
</dbReference>
<dbReference type="InterPro" id="IPR002734">
    <property type="entry name" value="RibDG_C"/>
</dbReference>
<dbReference type="EMBL" id="QUMU01000010">
    <property type="protein sequence ID" value="REG27204.1"/>
    <property type="molecule type" value="Genomic_DNA"/>
</dbReference>
<dbReference type="Proteomes" id="UP000256345">
    <property type="component" value="Unassembled WGS sequence"/>
</dbReference>
<dbReference type="EMBL" id="CP011509">
    <property type="protein sequence ID" value="AKJ06044.1"/>
    <property type="molecule type" value="Genomic_DNA"/>
</dbReference>
<sequence length="231" mass="24964">MRRVVAGVFVSLDGVMQAPGGPEEDPTGGFKFGGWTVPYWDDAMDASLGEVFSQPFDLLLGRRTYDIFAAHWPYIESDPSKSTFDAANAQVAETFNRVTKYVATHAPETLTWKNTQWLGKDVADAVHALKKQEGPVLLVQGSGELLQTLLANQLVDELRLFIYPVLLGRGKRLFGPGLAPGALKLTKSAVAPTGVVIATYERAGEVKAGSFALEKPTEAELARREKLSSGG</sequence>
<feature type="domain" description="Bacterial bifunctional deaminase-reductase C-terminal" evidence="1">
    <location>
        <begin position="4"/>
        <end position="196"/>
    </location>
</feature>
<reference evidence="3 5" key="2">
    <citation type="submission" date="2018-08" db="EMBL/GenBank/DDBJ databases">
        <title>Genomic Encyclopedia of Archaeal and Bacterial Type Strains, Phase II (KMG-II): from individual species to whole genera.</title>
        <authorList>
            <person name="Goeker M."/>
        </authorList>
    </citation>
    <scope>NUCLEOTIDE SEQUENCE [LARGE SCALE GENOMIC DNA]</scope>
    <source>
        <strain evidence="3 5">DSM 2261</strain>
    </source>
</reference>
<protein>
    <submittedName>
        <fullName evidence="2">Dihydrofolate reductase</fullName>
    </submittedName>
</protein>
<keyword evidence="5" id="KW-1185">Reference proteome</keyword>
<dbReference type="PANTHER" id="PTHR38011">
    <property type="entry name" value="DIHYDROFOLATE REDUCTASE FAMILY PROTEIN (AFU_ORTHOLOGUE AFUA_8G06820)"/>
    <property type="match status" value="1"/>
</dbReference>
<evidence type="ECO:0000259" key="1">
    <source>
        <dbReference type="Pfam" id="PF01872"/>
    </source>
</evidence>
<evidence type="ECO:0000313" key="5">
    <source>
        <dbReference type="Proteomes" id="UP000256345"/>
    </source>
</evidence>
<reference evidence="2 4" key="1">
    <citation type="submission" date="2015-05" db="EMBL/GenBank/DDBJ databases">
        <title>Genome assembly of Archangium gephyra DSM 2261.</title>
        <authorList>
            <person name="Sharma G."/>
            <person name="Subramanian S."/>
        </authorList>
    </citation>
    <scope>NUCLEOTIDE SEQUENCE [LARGE SCALE GENOMIC DNA]</scope>
    <source>
        <strain evidence="2 4">DSM 2261</strain>
    </source>
</reference>
<dbReference type="InterPro" id="IPR050765">
    <property type="entry name" value="Riboflavin_Biosynth_HTPR"/>
</dbReference>
<dbReference type="Proteomes" id="UP000035579">
    <property type="component" value="Chromosome"/>
</dbReference>